<evidence type="ECO:0000313" key="4">
    <source>
        <dbReference type="Proteomes" id="UP001194469"/>
    </source>
</evidence>
<dbReference type="Proteomes" id="UP001194469">
    <property type="component" value="Unassembled WGS sequence"/>
</dbReference>
<dbReference type="EC" id="7.1.1.-" evidence="1"/>
<dbReference type="InterPro" id="IPR001135">
    <property type="entry name" value="NADH_Q_OxRdtase_suD"/>
</dbReference>
<comment type="catalytic activity">
    <reaction evidence="1">
        <text>a quinone + NADH + 5 H(+)(in) = a quinol + NAD(+) + 4 H(+)(out)</text>
        <dbReference type="Rhea" id="RHEA:57888"/>
        <dbReference type="ChEBI" id="CHEBI:15378"/>
        <dbReference type="ChEBI" id="CHEBI:24646"/>
        <dbReference type="ChEBI" id="CHEBI:57540"/>
        <dbReference type="ChEBI" id="CHEBI:57945"/>
        <dbReference type="ChEBI" id="CHEBI:132124"/>
    </reaction>
</comment>
<dbReference type="InterPro" id="IPR029014">
    <property type="entry name" value="NiFe-Hase_large"/>
</dbReference>
<evidence type="ECO:0000256" key="1">
    <source>
        <dbReference type="HAMAP-Rule" id="MF_01358"/>
    </source>
</evidence>
<name>A0ABS0J5G0_9BACT</name>
<organism evidence="3 4">
    <name type="scientific">Nitratidesulfovibrio oxamicus</name>
    <dbReference type="NCBI Taxonomy" id="32016"/>
    <lineage>
        <taxon>Bacteria</taxon>
        <taxon>Pseudomonadati</taxon>
        <taxon>Thermodesulfobacteriota</taxon>
        <taxon>Desulfovibrionia</taxon>
        <taxon>Desulfovibrionales</taxon>
        <taxon>Desulfovibrionaceae</taxon>
        <taxon>Nitratidesulfovibrio</taxon>
    </lineage>
</organism>
<keyword evidence="1" id="KW-0813">Transport</keyword>
<comment type="caution">
    <text evidence="3">The sequence shown here is derived from an EMBL/GenBank/DDBJ whole genome shotgun (WGS) entry which is preliminary data.</text>
</comment>
<comment type="subcellular location">
    <subcellularLocation>
        <location evidence="1">Cell membrane</location>
        <topology evidence="1">Peripheral membrane protein</topology>
        <orientation evidence="1">Cytoplasmic side</orientation>
    </subcellularLocation>
</comment>
<dbReference type="RefSeq" id="WP_196609710.1">
    <property type="nucleotide sequence ID" value="NZ_VRYY01000332.1"/>
</dbReference>
<evidence type="ECO:0000259" key="2">
    <source>
        <dbReference type="Pfam" id="PF00346"/>
    </source>
</evidence>
<feature type="domain" description="NADH-quinone oxidoreductase subunit D" evidence="2">
    <location>
        <begin position="329"/>
        <end position="406"/>
    </location>
</feature>
<reference evidence="3 4" key="1">
    <citation type="submission" date="2019-08" db="EMBL/GenBank/DDBJ databases">
        <authorList>
            <person name="Luo N."/>
        </authorList>
    </citation>
    <scope>NUCLEOTIDE SEQUENCE [LARGE SCALE GENOMIC DNA]</scope>
    <source>
        <strain evidence="3 4">NCIMB 9442</strain>
    </source>
</reference>
<keyword evidence="1" id="KW-1003">Cell membrane</keyword>
<keyword evidence="3" id="KW-0560">Oxidoreductase</keyword>
<dbReference type="SUPFAM" id="SSF56762">
    <property type="entry name" value="HydB/Nqo4-like"/>
    <property type="match status" value="1"/>
</dbReference>
<comment type="function">
    <text evidence="1">NDH-1 shuttles electrons from NADH, via FMN and iron-sulfur (Fe-S) centers, to quinones in the respiratory chain. The immediate electron acceptor for the enzyme in this species is believed to be ubiquinone. Couples the redox reaction to proton translocation (for every two electrons transferred, four hydrogen ions are translocated across the cytoplasmic membrane), and thus conserves the redox energy in a proton gradient.</text>
</comment>
<dbReference type="GO" id="GO:0016491">
    <property type="term" value="F:oxidoreductase activity"/>
    <property type="evidence" value="ECO:0007669"/>
    <property type="project" value="UniProtKB-KW"/>
</dbReference>
<keyword evidence="1" id="KW-1278">Translocase</keyword>
<dbReference type="HAMAP" id="MF_01358">
    <property type="entry name" value="NDH1_NuoD"/>
    <property type="match status" value="1"/>
</dbReference>
<dbReference type="PANTHER" id="PTHR11993:SF10">
    <property type="entry name" value="NADH DEHYDROGENASE [UBIQUINONE] IRON-SULFUR PROTEIN 2, MITOCHONDRIAL"/>
    <property type="match status" value="1"/>
</dbReference>
<keyword evidence="1" id="KW-0874">Quinone</keyword>
<dbReference type="Gene3D" id="1.10.645.10">
    <property type="entry name" value="Cytochrome-c3 Hydrogenase, chain B"/>
    <property type="match status" value="1"/>
</dbReference>
<accession>A0ABS0J5G0</accession>
<evidence type="ECO:0000313" key="3">
    <source>
        <dbReference type="EMBL" id="MBG3877611.1"/>
    </source>
</evidence>
<dbReference type="InterPro" id="IPR022885">
    <property type="entry name" value="NDH1_su_D/H"/>
</dbReference>
<proteinExistence type="inferred from homology"/>
<dbReference type="Pfam" id="PF00346">
    <property type="entry name" value="Complex1_49kDa"/>
    <property type="match status" value="2"/>
</dbReference>
<dbReference type="PANTHER" id="PTHR11993">
    <property type="entry name" value="NADH-UBIQUINONE OXIDOREDUCTASE 49 KDA SUBUNIT"/>
    <property type="match status" value="1"/>
</dbReference>
<protein>
    <recommendedName>
        <fullName evidence="1">NADH-quinone oxidoreductase subunit D</fullName>
        <ecNumber evidence="1">7.1.1.-</ecNumber>
    </recommendedName>
    <alternativeName>
        <fullName evidence="1">NADH dehydrogenase I subunit D</fullName>
    </alternativeName>
    <alternativeName>
        <fullName evidence="1">NDH-1 subunit D</fullName>
    </alternativeName>
</protein>
<keyword evidence="1" id="KW-0472">Membrane</keyword>
<feature type="domain" description="NADH-quinone oxidoreductase subunit D" evidence="2">
    <location>
        <begin position="159"/>
        <end position="325"/>
    </location>
</feature>
<keyword evidence="1" id="KW-0830">Ubiquinone</keyword>
<dbReference type="EMBL" id="VRYY01000332">
    <property type="protein sequence ID" value="MBG3877611.1"/>
    <property type="molecule type" value="Genomic_DNA"/>
</dbReference>
<gene>
    <name evidence="1" type="primary">nuoD</name>
    <name evidence="3" type="ORF">FVW20_11445</name>
</gene>
<sequence length="406" mass="45310">MHSTETLWSNGTSCPAASADGGCADDQIAGDGYTCRFEQGARPESLILNMGPQHPSTHGVLRVLLELDGEYIVRAEPVLGYLHRMHEKMAEVKTPAQFMPNMGRVDYLHALAWNWAYVGAVEKLAGIEIPERAEYLRVITCELNRISSHLLWWGAYLLDLGAFTPIMYAFDDREMLLDLLQLMTGSRLTYSSFRFGGVYTDASPAFVQGVRQFIPHLRSRLPMYTALVTENIILRRRIEEVGVIPQDMVTRYGASGPVARGSGIAYDVRRAEPYSVYDRFDYEIPVRHEECSMARYMVRMAEIEQSLRIIEQAIESLPDGEHMHPKAPKPSFKLPAGESYFAVEGARGKIGVWIASDGGKTPYRVKLRAPGFSNLALFAECARGTLLADAVAILGSLDMVIPEIDR</sequence>
<keyword evidence="1" id="KW-0520">NAD</keyword>
<comment type="similarity">
    <text evidence="1">Belongs to the complex I 49 kDa subunit family.</text>
</comment>
<comment type="subunit">
    <text evidence="1">NDH-1 is composed of 14 different subunits. Subunits NuoB, C, D, E, F, and G constitute the peripheral sector of the complex.</text>
</comment>
<keyword evidence="4" id="KW-1185">Reference proteome</keyword>